<dbReference type="Proteomes" id="UP000234474">
    <property type="component" value="Unassembled WGS sequence"/>
</dbReference>
<reference evidence="2" key="1">
    <citation type="journal article" date="2018" name="Proc. Natl. Acad. Sci. U.S.A.">
        <title>Linking secondary metabolites to gene clusters through genome sequencing of six diverse Aspergillus species.</title>
        <authorList>
            <person name="Kaerboelling I."/>
            <person name="Vesth T.C."/>
            <person name="Frisvad J.C."/>
            <person name="Nybo J.L."/>
            <person name="Theobald S."/>
            <person name="Kuo A."/>
            <person name="Bowyer P."/>
            <person name="Matsuda Y."/>
            <person name="Mondo S."/>
            <person name="Lyhne E.K."/>
            <person name="Kogle M.E."/>
            <person name="Clum A."/>
            <person name="Lipzen A."/>
            <person name="Salamov A."/>
            <person name="Ngan C.Y."/>
            <person name="Daum C."/>
            <person name="Chiniquy J."/>
            <person name="Barry K."/>
            <person name="LaButti K."/>
            <person name="Haridas S."/>
            <person name="Simmons B.A."/>
            <person name="Magnuson J.K."/>
            <person name="Mortensen U.H."/>
            <person name="Larsen T.O."/>
            <person name="Grigoriev I.V."/>
            <person name="Baker S.E."/>
            <person name="Andersen M.R."/>
        </authorList>
    </citation>
    <scope>NUCLEOTIDE SEQUENCE [LARGE SCALE GENOMIC DNA]</scope>
    <source>
        <strain evidence="2">IBT 16806</strain>
    </source>
</reference>
<proteinExistence type="predicted"/>
<dbReference type="AlphaFoldDB" id="A0A2I1BYC6"/>
<dbReference type="GeneID" id="36528933"/>
<name>A0A2I1BYC6_ASPN1</name>
<keyword evidence="2" id="KW-1185">Reference proteome</keyword>
<dbReference type="EMBL" id="MSZS01000008">
    <property type="protein sequence ID" value="PKX90378.1"/>
    <property type="molecule type" value="Genomic_DNA"/>
</dbReference>
<sequence length="139" mass="15482">MSAPCSTRTWNISSCSRPHLMFRLLSLVTNLHTACLEHHNIGRHPRHLVHPFDCVRSCPPLTYLSKGVGVASVLSRLSRSRRLCVRGASRQARLPVSTARCNGTLLSFPDGLTSKTRLARSFLILPRCSQPMSCTYPIQ</sequence>
<organism evidence="1 2">
    <name type="scientific">Aspergillus novofumigatus (strain IBT 16806)</name>
    <dbReference type="NCBI Taxonomy" id="1392255"/>
    <lineage>
        <taxon>Eukaryota</taxon>
        <taxon>Fungi</taxon>
        <taxon>Dikarya</taxon>
        <taxon>Ascomycota</taxon>
        <taxon>Pezizomycotina</taxon>
        <taxon>Eurotiomycetes</taxon>
        <taxon>Eurotiomycetidae</taxon>
        <taxon>Eurotiales</taxon>
        <taxon>Aspergillaceae</taxon>
        <taxon>Aspergillus</taxon>
        <taxon>Aspergillus subgen. Fumigati</taxon>
    </lineage>
</organism>
<evidence type="ECO:0000313" key="1">
    <source>
        <dbReference type="EMBL" id="PKX90378.1"/>
    </source>
</evidence>
<dbReference type="VEuPathDB" id="FungiDB:P174DRAFT_296277"/>
<accession>A0A2I1BYC6</accession>
<protein>
    <submittedName>
        <fullName evidence="1">Uncharacterized protein</fullName>
    </submittedName>
</protein>
<comment type="caution">
    <text evidence="1">The sequence shown here is derived from an EMBL/GenBank/DDBJ whole genome shotgun (WGS) entry which is preliminary data.</text>
</comment>
<dbReference type="RefSeq" id="XP_024678973.1">
    <property type="nucleotide sequence ID" value="XM_024821607.1"/>
</dbReference>
<evidence type="ECO:0000313" key="2">
    <source>
        <dbReference type="Proteomes" id="UP000234474"/>
    </source>
</evidence>
<gene>
    <name evidence="1" type="ORF">P174DRAFT_296277</name>
</gene>